<evidence type="ECO:0000313" key="2">
    <source>
        <dbReference type="Proteomes" id="UP001631969"/>
    </source>
</evidence>
<proteinExistence type="predicted"/>
<comment type="caution">
    <text evidence="1">The sequence shown here is derived from an EMBL/GenBank/DDBJ whole genome shotgun (WGS) entry which is preliminary data.</text>
</comment>
<keyword evidence="2" id="KW-1185">Reference proteome</keyword>
<protein>
    <submittedName>
        <fullName evidence="1">TetR/AcrR family transcriptional regulator</fullName>
    </submittedName>
</protein>
<evidence type="ECO:0000313" key="1">
    <source>
        <dbReference type="EMBL" id="MFM9330769.1"/>
    </source>
</evidence>
<reference evidence="1" key="1">
    <citation type="submission" date="2024-12" db="EMBL/GenBank/DDBJ databases">
        <authorList>
            <person name="Wu N."/>
        </authorList>
    </citation>
    <scope>NUCLEOTIDE SEQUENCE</scope>
    <source>
        <strain evidence="1">P15</strain>
    </source>
</reference>
<dbReference type="EMBL" id="JBJURJ010000014">
    <property type="protein sequence ID" value="MFM9330769.1"/>
    <property type="molecule type" value="Genomic_DNA"/>
</dbReference>
<sequence length="214" mass="24125">MDSPSNPVSPPADTRIVIREAAKRLFLRQGYHQVSMRALAAEAGISTGPLYFHYRSKSDVFFDICLDALSRLNEHVEQAASTGTGFLLRLREIFRAFQQFYELEPLNSQLVRLCFNPLFGIGFSQEQLGLLLEKKALHMELMQEVIRQGIACGELKELDSARFMLILYALGDGIFSARENGELERFGITLETLMEEASRLLYTGIVKREGNGPC</sequence>
<accession>A0ACC7P161</accession>
<gene>
    <name evidence="1" type="ORF">ACI1P1_20980</name>
</gene>
<organism evidence="1 2">
    <name type="scientific">Paenibacillus mesotrionivorans</name>
    <dbReference type="NCBI Taxonomy" id="3160968"/>
    <lineage>
        <taxon>Bacteria</taxon>
        <taxon>Bacillati</taxon>
        <taxon>Bacillota</taxon>
        <taxon>Bacilli</taxon>
        <taxon>Bacillales</taxon>
        <taxon>Paenibacillaceae</taxon>
        <taxon>Paenibacillus</taxon>
    </lineage>
</organism>
<dbReference type="Proteomes" id="UP001631969">
    <property type="component" value="Unassembled WGS sequence"/>
</dbReference>
<name>A0ACC7P161_9BACL</name>